<evidence type="ECO:0000313" key="3">
    <source>
        <dbReference type="Proteomes" id="UP000186819"/>
    </source>
</evidence>
<dbReference type="RefSeq" id="WP_076600989.1">
    <property type="nucleotide sequence ID" value="NZ_FTMD01000002.1"/>
</dbReference>
<organism evidence="2 3">
    <name type="scientific">Aromatoleum tolulyticum</name>
    <dbReference type="NCBI Taxonomy" id="34027"/>
    <lineage>
        <taxon>Bacteria</taxon>
        <taxon>Pseudomonadati</taxon>
        <taxon>Pseudomonadota</taxon>
        <taxon>Betaproteobacteria</taxon>
        <taxon>Rhodocyclales</taxon>
        <taxon>Rhodocyclaceae</taxon>
        <taxon>Aromatoleum</taxon>
    </lineage>
</organism>
<gene>
    <name evidence="2" type="ORF">SAMN05421829_102186</name>
</gene>
<evidence type="ECO:0000313" key="2">
    <source>
        <dbReference type="EMBL" id="SIQ07470.1"/>
    </source>
</evidence>
<dbReference type="InterPro" id="IPR052340">
    <property type="entry name" value="RNase_Y/CdgJ"/>
</dbReference>
<protein>
    <submittedName>
        <fullName evidence="2">HD-like signal output (HDOD) domain, no enzymatic activity</fullName>
    </submittedName>
</protein>
<sequence length="311" mass="33582">MNSASNQRDRGQVTGSIRDFLLAADELPSPRGAALKLIELARDPEVRIDAVVRVIRSDPALSGFVLRAASAARFGRTERSLDLQQAVIRLGMNIVRAHAVALSLVTNRPKVTSKRFNYNAFWTSSLLTAAVMETLAHHRGDLPASEAFTLGLLSEIGTLAFATGAPATYDLTLEQAARGTDPVETVEVATFGFDRHELSAVLLADWGLPTSLADVVYWQCDPEGGGFEPDSRSYRLACGLQLATKLADTCLAAQPDPDSVATIYLRAAILDLTPEETRKLATDALAELPMWTDLVRLPKPAITALPSSWVD</sequence>
<accession>A0A1N6PSZ7</accession>
<dbReference type="PANTHER" id="PTHR33525:SF5">
    <property type="entry name" value="TWO COMPONENT SIGNAL TRANSDUCTION SYSTEM RESPONSE REGULATOR"/>
    <property type="match status" value="1"/>
</dbReference>
<dbReference type="Gene3D" id="1.10.3210.10">
    <property type="entry name" value="Hypothetical protein af1432"/>
    <property type="match status" value="1"/>
</dbReference>
<evidence type="ECO:0000259" key="1">
    <source>
        <dbReference type="PROSITE" id="PS51833"/>
    </source>
</evidence>
<proteinExistence type="predicted"/>
<dbReference type="STRING" id="34027.SAMN05421829_102186"/>
<name>A0A1N6PSZ7_9RHOO</name>
<dbReference type="Proteomes" id="UP000186819">
    <property type="component" value="Unassembled WGS sequence"/>
</dbReference>
<dbReference type="InterPro" id="IPR013976">
    <property type="entry name" value="HDOD"/>
</dbReference>
<dbReference type="PROSITE" id="PS51833">
    <property type="entry name" value="HDOD"/>
    <property type="match status" value="1"/>
</dbReference>
<dbReference type="AlphaFoldDB" id="A0A1N6PSZ7"/>
<dbReference type="EMBL" id="FTMD01000002">
    <property type="protein sequence ID" value="SIQ07470.1"/>
    <property type="molecule type" value="Genomic_DNA"/>
</dbReference>
<keyword evidence="3" id="KW-1185">Reference proteome</keyword>
<dbReference type="Pfam" id="PF08668">
    <property type="entry name" value="HDOD"/>
    <property type="match status" value="1"/>
</dbReference>
<reference evidence="3" key="1">
    <citation type="submission" date="2017-01" db="EMBL/GenBank/DDBJ databases">
        <authorList>
            <person name="Varghese N."/>
            <person name="Submissions S."/>
        </authorList>
    </citation>
    <scope>NUCLEOTIDE SEQUENCE [LARGE SCALE GENOMIC DNA]</scope>
    <source>
        <strain evidence="3">ATCC 51758</strain>
    </source>
</reference>
<dbReference type="SUPFAM" id="SSF109604">
    <property type="entry name" value="HD-domain/PDEase-like"/>
    <property type="match status" value="1"/>
</dbReference>
<feature type="domain" description="HDOD" evidence="1">
    <location>
        <begin position="27"/>
        <end position="222"/>
    </location>
</feature>
<dbReference type="PANTHER" id="PTHR33525">
    <property type="match status" value="1"/>
</dbReference>